<organism evidence="2 3">
    <name type="scientific">Corynebacterium glucuronolyticum</name>
    <dbReference type="NCBI Taxonomy" id="39791"/>
    <lineage>
        <taxon>Bacteria</taxon>
        <taxon>Bacillati</taxon>
        <taxon>Actinomycetota</taxon>
        <taxon>Actinomycetes</taxon>
        <taxon>Mycobacteriales</taxon>
        <taxon>Corynebacteriaceae</taxon>
        <taxon>Corynebacterium</taxon>
    </lineage>
</organism>
<dbReference type="InterPro" id="IPR013207">
    <property type="entry name" value="LGFP"/>
</dbReference>
<dbReference type="RefSeq" id="WP_143336907.1">
    <property type="nucleotide sequence ID" value="NZ_CP066007.1"/>
</dbReference>
<sequence>MFTISTCTAQARIPSSTTTPDDYVSDRFSPTPSEQLEELQHNRPDLLIKHKRQVEQISPEIPTNPTIRLANRSPGCKSFAPAHKSVCGEIHNHYQAIGAEHSWLGPPISDELTNPDTSGKRSEFINGFIYLVHCQPF</sequence>
<accession>A0A7T4JVT6</accession>
<dbReference type="OrthoDB" id="514320at2"/>
<gene>
    <name evidence="2" type="ORF">I6I10_04680</name>
</gene>
<reference evidence="2 3" key="1">
    <citation type="submission" date="2020-12" db="EMBL/GenBank/DDBJ databases">
        <title>FDA dAtabase for Regulatory Grade micrObial Sequences (FDA-ARGOS): Supporting development and validation of Infectious Disease Dx tests.</title>
        <authorList>
            <person name="Sproer C."/>
            <person name="Gronow S."/>
            <person name="Severitt S."/>
            <person name="Schroder I."/>
            <person name="Tallon L."/>
            <person name="Sadzewicz L."/>
            <person name="Zhao X."/>
            <person name="Boylan J."/>
            <person name="Ott S."/>
            <person name="Bowen H."/>
            <person name="Vavikolanu K."/>
            <person name="Mehta A."/>
            <person name="Aluvathingal J."/>
            <person name="Nadendla S."/>
            <person name="Lowell S."/>
            <person name="Myers T."/>
            <person name="Yan Y."/>
            <person name="Sichtig H."/>
        </authorList>
    </citation>
    <scope>NUCLEOTIDE SEQUENCE [LARGE SCALE GENOMIC DNA]</scope>
    <source>
        <strain evidence="2 3">FDAARGOS_1053</strain>
    </source>
</reference>
<name>A0A7T4JVT6_9CORY</name>
<dbReference type="AlphaFoldDB" id="A0A7T4JVT6"/>
<feature type="region of interest" description="Disordered" evidence="1">
    <location>
        <begin position="12"/>
        <end position="40"/>
    </location>
</feature>
<evidence type="ECO:0000256" key="1">
    <source>
        <dbReference type="SAM" id="MobiDB-lite"/>
    </source>
</evidence>
<dbReference type="GeneID" id="92760976"/>
<evidence type="ECO:0000313" key="2">
    <source>
        <dbReference type="EMBL" id="QQB47206.1"/>
    </source>
</evidence>
<protein>
    <submittedName>
        <fullName evidence="2">Uncharacterized protein</fullName>
    </submittedName>
</protein>
<dbReference type="EMBL" id="CP066007">
    <property type="protein sequence ID" value="QQB47206.1"/>
    <property type="molecule type" value="Genomic_DNA"/>
</dbReference>
<evidence type="ECO:0000313" key="3">
    <source>
        <dbReference type="Proteomes" id="UP000596145"/>
    </source>
</evidence>
<dbReference type="Proteomes" id="UP000596145">
    <property type="component" value="Chromosome"/>
</dbReference>
<proteinExistence type="predicted"/>
<dbReference type="Pfam" id="PF08310">
    <property type="entry name" value="LGFP"/>
    <property type="match status" value="1"/>
</dbReference>